<dbReference type="GO" id="GO:0000287">
    <property type="term" value="F:magnesium ion binding"/>
    <property type="evidence" value="ECO:0007669"/>
    <property type="project" value="UniProtKB-UniRule"/>
</dbReference>
<evidence type="ECO:0000313" key="5">
    <source>
        <dbReference type="EMBL" id="PTG15717.1"/>
    </source>
</evidence>
<feature type="binding site" evidence="4">
    <location>
        <position position="64"/>
    </location>
    <ligand>
        <name>S-adenosyl-L-methionine</name>
        <dbReference type="ChEBI" id="CHEBI:59789"/>
    </ligand>
</feature>
<dbReference type="CDD" id="cd02440">
    <property type="entry name" value="AdoMet_MTases"/>
    <property type="match status" value="1"/>
</dbReference>
<keyword evidence="4" id="KW-0460">Magnesium</keyword>
<reference evidence="5 6" key="1">
    <citation type="journal article" date="2016" name="Front. Microbiol.">
        <title>Comprehensive Phylogenetic Analysis of Bovine Non-aureus Staphylococci Species Based on Whole-Genome Sequencing.</title>
        <authorList>
            <person name="Naushad S."/>
            <person name="Barkema H.W."/>
            <person name="Luby C."/>
            <person name="Condas L.A."/>
            <person name="Nobrega D.B."/>
            <person name="Carson D.A."/>
            <person name="De Buck J."/>
        </authorList>
    </citation>
    <scope>NUCLEOTIDE SEQUENCE [LARGE SCALE GENOMIC DNA]</scope>
    <source>
        <strain evidence="5 6">SNUC 505</strain>
    </source>
</reference>
<dbReference type="EMBL" id="PZBZ01000015">
    <property type="protein sequence ID" value="PTG15717.1"/>
    <property type="molecule type" value="Genomic_DNA"/>
</dbReference>
<feature type="binding site" evidence="4">
    <location>
        <position position="128"/>
    </location>
    <ligand>
        <name>S-adenosyl-L-methionine</name>
        <dbReference type="ChEBI" id="CHEBI:59789"/>
    </ligand>
</feature>
<accession>A0AAE5SZZ7</accession>
<keyword evidence="3 4" id="KW-0949">S-adenosyl-L-methionine</keyword>
<dbReference type="AlphaFoldDB" id="A0AAE5SZZ7"/>
<dbReference type="SUPFAM" id="SSF53335">
    <property type="entry name" value="S-adenosyl-L-methionine-dependent methyltransferases"/>
    <property type="match status" value="1"/>
</dbReference>
<comment type="catalytic activity">
    <reaction evidence="4">
        <text>5-hydroxyuridine(34) in tRNA + S-adenosyl-L-methionine = 5-methoxyuridine(34) in tRNA + S-adenosyl-L-homocysteine + H(+)</text>
        <dbReference type="Rhea" id="RHEA:60524"/>
        <dbReference type="Rhea" id="RHEA-COMP:13381"/>
        <dbReference type="Rhea" id="RHEA-COMP:15591"/>
        <dbReference type="ChEBI" id="CHEBI:15378"/>
        <dbReference type="ChEBI" id="CHEBI:57856"/>
        <dbReference type="ChEBI" id="CHEBI:59789"/>
        <dbReference type="ChEBI" id="CHEBI:136877"/>
        <dbReference type="ChEBI" id="CHEBI:143860"/>
    </reaction>
</comment>
<evidence type="ECO:0000256" key="2">
    <source>
        <dbReference type="ARBA" id="ARBA00022679"/>
    </source>
</evidence>
<feature type="binding site" evidence="4">
    <location>
        <position position="128"/>
    </location>
    <ligand>
        <name>Mg(2+)</name>
        <dbReference type="ChEBI" id="CHEBI:18420"/>
    </ligand>
</feature>
<dbReference type="InterPro" id="IPR029063">
    <property type="entry name" value="SAM-dependent_MTases_sf"/>
</dbReference>
<evidence type="ECO:0000256" key="3">
    <source>
        <dbReference type="ARBA" id="ARBA00022691"/>
    </source>
</evidence>
<dbReference type="Pfam" id="PF01596">
    <property type="entry name" value="Methyltransf_3"/>
    <property type="match status" value="1"/>
</dbReference>
<dbReference type="GO" id="GO:0030488">
    <property type="term" value="P:tRNA methylation"/>
    <property type="evidence" value="ECO:0007669"/>
    <property type="project" value="UniProtKB-UniRule"/>
</dbReference>
<dbReference type="EC" id="2.1.1.-" evidence="4"/>
<keyword evidence="4" id="KW-0819">tRNA processing</keyword>
<dbReference type="Proteomes" id="UP000242704">
    <property type="component" value="Unassembled WGS sequence"/>
</dbReference>
<dbReference type="Gene3D" id="3.40.50.150">
    <property type="entry name" value="Vaccinia Virus protein VP39"/>
    <property type="match status" value="1"/>
</dbReference>
<sequence length="214" mass="24879">MQDQNLHYFLSIQSHDTPLNTLRTYAEEHQVPIIDQLSLDLILQLIRLKKPKNILEIGSAIGYSSMHFASIDPSIHVTTIERNEEMIQLARENFNQFGYESQIRLIEQDALQAYHAVNDRQYDMIFIDAAKAQSQKFFELYQDLLPEGGVIITDNVLYHGFVANIDIVKSRNVKQMVKKVKKFNEWLVQQNHFSTNFINMDDGLVISIKEYSND</sequence>
<dbReference type="InterPro" id="IPR050362">
    <property type="entry name" value="Cation-dep_OMT"/>
</dbReference>
<dbReference type="RefSeq" id="WP_107360525.1">
    <property type="nucleotide sequence ID" value="NZ_JAHCOF010000001.1"/>
</dbReference>
<protein>
    <recommendedName>
        <fullName evidence="4">tRNA 5-hydroxyuridine methyltransferase</fullName>
        <ecNumber evidence="4">2.1.1.-</ecNumber>
    </recommendedName>
    <alternativeName>
        <fullName evidence="4">ho5U methyltransferase</fullName>
    </alternativeName>
</protein>
<evidence type="ECO:0000313" key="6">
    <source>
        <dbReference type="Proteomes" id="UP000242704"/>
    </source>
</evidence>
<proteinExistence type="inferred from homology"/>
<feature type="binding site" evidence="4">
    <location>
        <position position="154"/>
    </location>
    <ligand>
        <name>Mg(2+)</name>
        <dbReference type="ChEBI" id="CHEBI:18420"/>
    </ligand>
</feature>
<feature type="binding site" evidence="4">
    <location>
        <position position="81"/>
    </location>
    <ligand>
        <name>S-adenosyl-L-methionine</name>
        <dbReference type="ChEBI" id="CHEBI:59789"/>
    </ligand>
</feature>
<comment type="caution">
    <text evidence="5">The sequence shown here is derived from an EMBL/GenBank/DDBJ whole genome shotgun (WGS) entry which is preliminary data.</text>
</comment>
<keyword evidence="4" id="KW-0479">Metal-binding</keyword>
<name>A0AAE5SZZ7_STACR</name>
<dbReference type="PROSITE" id="PS51682">
    <property type="entry name" value="SAM_OMT_I"/>
    <property type="match status" value="1"/>
</dbReference>
<dbReference type="GO" id="GO:0016300">
    <property type="term" value="F:tRNA (uridine) methyltransferase activity"/>
    <property type="evidence" value="ECO:0007669"/>
    <property type="project" value="UniProtKB-UniRule"/>
</dbReference>
<dbReference type="HAMAP" id="MF_02217">
    <property type="entry name" value="TrmR_methyltr"/>
    <property type="match status" value="1"/>
</dbReference>
<dbReference type="GO" id="GO:0008171">
    <property type="term" value="F:O-methyltransferase activity"/>
    <property type="evidence" value="ECO:0007669"/>
    <property type="project" value="InterPro"/>
</dbReference>
<dbReference type="InterPro" id="IPR002935">
    <property type="entry name" value="SAM_O-MeTrfase"/>
</dbReference>
<organism evidence="5 6">
    <name type="scientific">Staphylococcus chromogenes</name>
    <name type="common">Staphylococcus hyicus subsp. chromogenes</name>
    <dbReference type="NCBI Taxonomy" id="46126"/>
    <lineage>
        <taxon>Bacteria</taxon>
        <taxon>Bacillati</taxon>
        <taxon>Bacillota</taxon>
        <taxon>Bacilli</taxon>
        <taxon>Bacillales</taxon>
        <taxon>Staphylococcaceae</taxon>
        <taxon>Staphylococcus</taxon>
    </lineage>
</organism>
<comment type="function">
    <text evidence="4">Catalyzes the methylation of 5-hydroxyuridine (ho5U) to form 5-methoxyuridine (mo5U) at position 34 in tRNAs.</text>
</comment>
<evidence type="ECO:0000256" key="4">
    <source>
        <dbReference type="HAMAP-Rule" id="MF_02217"/>
    </source>
</evidence>
<keyword evidence="1 4" id="KW-0489">Methyltransferase</keyword>
<dbReference type="InterPro" id="IPR043675">
    <property type="entry name" value="TrmR_methyltr"/>
</dbReference>
<comment type="similarity">
    <text evidence="4">Belongs to the class I-like SAM-binding methyltransferase superfamily. Cation-dependent O-methyltransferase family.</text>
</comment>
<dbReference type="PANTHER" id="PTHR10509">
    <property type="entry name" value="O-METHYLTRANSFERASE-RELATED"/>
    <property type="match status" value="1"/>
</dbReference>
<comment type="subunit">
    <text evidence="4">Homodimer.</text>
</comment>
<feature type="binding site" evidence="4">
    <location>
        <position position="155"/>
    </location>
    <ligand>
        <name>Mg(2+)</name>
        <dbReference type="ChEBI" id="CHEBI:18420"/>
    </ligand>
</feature>
<keyword evidence="2 4" id="KW-0808">Transferase</keyword>
<dbReference type="PANTHER" id="PTHR10509:SF14">
    <property type="entry name" value="CAFFEOYL-COA O-METHYLTRANSFERASE 3-RELATED"/>
    <property type="match status" value="1"/>
</dbReference>
<feature type="binding site" evidence="4">
    <location>
        <begin position="109"/>
        <end position="110"/>
    </location>
    <ligand>
        <name>S-adenosyl-L-methionine</name>
        <dbReference type="ChEBI" id="CHEBI:59789"/>
    </ligand>
</feature>
<evidence type="ECO:0000256" key="1">
    <source>
        <dbReference type="ARBA" id="ARBA00022603"/>
    </source>
</evidence>
<dbReference type="GO" id="GO:0008757">
    <property type="term" value="F:S-adenosylmethionine-dependent methyltransferase activity"/>
    <property type="evidence" value="ECO:0007669"/>
    <property type="project" value="TreeGrafter"/>
</dbReference>
<gene>
    <name evidence="4" type="primary">trmR</name>
    <name evidence="5" type="ORF">BU653_03855</name>
</gene>
<feature type="binding site" evidence="4">
    <location>
        <position position="34"/>
    </location>
    <ligand>
        <name>S-adenosyl-L-methionine</name>
        <dbReference type="ChEBI" id="CHEBI:59789"/>
    </ligand>
</feature>